<protein>
    <submittedName>
        <fullName evidence="5">Transglycosylase SLT domain-containing protein</fullName>
    </submittedName>
</protein>
<dbReference type="Proteomes" id="UP001595443">
    <property type="component" value="Unassembled WGS sequence"/>
</dbReference>
<keyword evidence="6" id="KW-1185">Reference proteome</keyword>
<proteinExistence type="inferred from homology"/>
<evidence type="ECO:0000256" key="1">
    <source>
        <dbReference type="ARBA" id="ARBA00007734"/>
    </source>
</evidence>
<dbReference type="SUPFAM" id="SSF53955">
    <property type="entry name" value="Lysozyme-like"/>
    <property type="match status" value="1"/>
</dbReference>
<keyword evidence="3" id="KW-0732">Signal</keyword>
<dbReference type="PANTHER" id="PTHR37423">
    <property type="entry name" value="SOLUBLE LYTIC MUREIN TRANSGLYCOSYLASE-RELATED"/>
    <property type="match status" value="1"/>
</dbReference>
<organism evidence="5 6">
    <name type="scientific">Acidimangrovimonas pyrenivorans</name>
    <dbReference type="NCBI Taxonomy" id="2030798"/>
    <lineage>
        <taxon>Bacteria</taxon>
        <taxon>Pseudomonadati</taxon>
        <taxon>Pseudomonadota</taxon>
        <taxon>Alphaproteobacteria</taxon>
        <taxon>Rhodobacterales</taxon>
        <taxon>Paracoccaceae</taxon>
        <taxon>Acidimangrovimonas</taxon>
    </lineage>
</organism>
<gene>
    <name evidence="5" type="ORF">ACFOES_17755</name>
</gene>
<reference evidence="6" key="1">
    <citation type="journal article" date="2019" name="Int. J. Syst. Evol. Microbiol.">
        <title>The Global Catalogue of Microorganisms (GCM) 10K type strain sequencing project: providing services to taxonomists for standard genome sequencing and annotation.</title>
        <authorList>
            <consortium name="The Broad Institute Genomics Platform"/>
            <consortium name="The Broad Institute Genome Sequencing Center for Infectious Disease"/>
            <person name="Wu L."/>
            <person name="Ma J."/>
        </authorList>
    </citation>
    <scope>NUCLEOTIDE SEQUENCE [LARGE SCALE GENOMIC DNA]</scope>
    <source>
        <strain evidence="6">KCTC 62192</strain>
    </source>
</reference>
<feature type="domain" description="Transglycosylase SLT" evidence="4">
    <location>
        <begin position="479"/>
        <end position="581"/>
    </location>
</feature>
<dbReference type="RefSeq" id="WP_377834705.1">
    <property type="nucleotide sequence ID" value="NZ_JBHRSK010000016.1"/>
</dbReference>
<name>A0ABV7ALF9_9RHOB</name>
<comment type="similarity">
    <text evidence="2">Belongs to the virb1 family.</text>
</comment>
<dbReference type="EMBL" id="JBHRSK010000016">
    <property type="protein sequence ID" value="MFC2969945.1"/>
    <property type="molecule type" value="Genomic_DNA"/>
</dbReference>
<accession>A0ABV7ALF9</accession>
<evidence type="ECO:0000256" key="2">
    <source>
        <dbReference type="ARBA" id="ARBA00009387"/>
    </source>
</evidence>
<dbReference type="Gene3D" id="1.25.20.10">
    <property type="entry name" value="Bacterial muramidases"/>
    <property type="match status" value="1"/>
</dbReference>
<dbReference type="Pfam" id="PF01464">
    <property type="entry name" value="SLT"/>
    <property type="match status" value="1"/>
</dbReference>
<evidence type="ECO:0000313" key="6">
    <source>
        <dbReference type="Proteomes" id="UP001595443"/>
    </source>
</evidence>
<comment type="caution">
    <text evidence="5">The sequence shown here is derived from an EMBL/GenBank/DDBJ whole genome shotgun (WGS) entry which is preliminary data.</text>
</comment>
<dbReference type="CDD" id="cd13401">
    <property type="entry name" value="Slt70-like"/>
    <property type="match status" value="1"/>
</dbReference>
<evidence type="ECO:0000259" key="4">
    <source>
        <dbReference type="Pfam" id="PF01464"/>
    </source>
</evidence>
<sequence>MVFAVPALAQSDPEVAALSEALQLGDNQDWDGAEAAAGPSGPIGRDIIEWQRLRAGDGDPKDYFAFLARRPDWPGLPYLRRVGEKPVAEADTAAELRAYFAKHAPLTAQGSLALQSALLAGKEPAKALAEAKRAWLALSYSEDEQARQLLGYGKELAPLHRARLEHLLWNGQLAEARRMLPLVDAGHRHLAEARIKLQARERGVDAAVAAVPNSLKDDPGLALDRFEWRFDKGYYDSAADLMLARSSSAKSLGRPLAWARERAALARREMREGDPKKAYRMAAHHHLSGGGAYADLEFLAGYIALRKLHDPKTALAHFRALRAAVTTPISLGRAAYWEGRANEALHDEEAARAAYAYGAEFQTAFYGLLSAEKAGRTLDPALMGNERYPDWRTAGFLNSSVLQAGLLLAKAGDRRLATRFFLHLAEGLNDTELAQLSDLALAIKEPHIAVMVAKEAAGRGVILARAYFPITPLATANLPIPPALALAIARRESEFDEGVISPAGARGLMQVMPATAKLMSSKVGVDYDKARLTQDGLYNAKLGSAYLAKLIDEFGPAITLVAAGYNAGPGRPRSWIAQFGDPRNPDVDPVDWIETVPLTETRNYIMRVAESLIIYRAKLAGKPGPIRLYEALKGK</sequence>
<evidence type="ECO:0000256" key="3">
    <source>
        <dbReference type="ARBA" id="ARBA00022729"/>
    </source>
</evidence>
<dbReference type="InterPro" id="IPR023346">
    <property type="entry name" value="Lysozyme-like_dom_sf"/>
</dbReference>
<dbReference type="SUPFAM" id="SSF48435">
    <property type="entry name" value="Bacterial muramidases"/>
    <property type="match status" value="1"/>
</dbReference>
<evidence type="ECO:0000313" key="5">
    <source>
        <dbReference type="EMBL" id="MFC2969945.1"/>
    </source>
</evidence>
<dbReference type="InterPro" id="IPR008258">
    <property type="entry name" value="Transglycosylase_SLT_dom_1"/>
</dbReference>
<dbReference type="PANTHER" id="PTHR37423:SF2">
    <property type="entry name" value="MEMBRANE-BOUND LYTIC MUREIN TRANSGLYCOSYLASE C"/>
    <property type="match status" value="1"/>
</dbReference>
<dbReference type="Gene3D" id="1.10.530.10">
    <property type="match status" value="1"/>
</dbReference>
<comment type="similarity">
    <text evidence="1">Belongs to the transglycosylase Slt family.</text>
</comment>
<dbReference type="InterPro" id="IPR008939">
    <property type="entry name" value="Lytic_TGlycosylase_superhlx_U"/>
</dbReference>